<dbReference type="InterPro" id="IPR003599">
    <property type="entry name" value="Ig_sub"/>
</dbReference>
<sequence>KETFPHYGLFHNTSLFETQNKDVHVSKSNMFCLPGPEITVIEGHDVTLPCSISEDITAERFDWRADGQKEVYVYDAGLSSSKDLSGQHEQFKGRVSHFPGGLKDGNASIKISNTKVSDSGKYSCEFRRTNQKQLVKLLVGSPATLTSIYGPFIRTLGESQDGVQLQCEVLGASPKPEVQWKDREGNILPAEEPKISERGGSYDITLQIKVTKTGYYRCVSTQESIRHQTETETYVPVRGEFIVPVLTVFVSLKGRGPSCRLLFVLLVRLVGGVLKAAGGRRPGRRGLSRRHDLKDLSGQHEQFKGRVSHFPGGLKDGNASIKISNTKVSDSGKYSCEFRRTNQTQLVKLLVGEYQTSEYTSGGPRPHRPAATSGLIPSEGSDMLDI</sequence>
<evidence type="ECO:0000256" key="2">
    <source>
        <dbReference type="ARBA" id="ARBA00023136"/>
    </source>
</evidence>
<evidence type="ECO:0000313" key="7">
    <source>
        <dbReference type="Proteomes" id="UP000472264"/>
    </source>
</evidence>
<dbReference type="PANTHER" id="PTHR24100">
    <property type="entry name" value="BUTYROPHILIN"/>
    <property type="match status" value="1"/>
</dbReference>
<dbReference type="GO" id="GO:0009897">
    <property type="term" value="C:external side of plasma membrane"/>
    <property type="evidence" value="ECO:0007669"/>
    <property type="project" value="TreeGrafter"/>
</dbReference>
<dbReference type="Gene3D" id="2.60.40.10">
    <property type="entry name" value="Immunoglobulins"/>
    <property type="match status" value="3"/>
</dbReference>
<dbReference type="CDD" id="cd00096">
    <property type="entry name" value="Ig"/>
    <property type="match status" value="1"/>
</dbReference>
<dbReference type="InterPro" id="IPR053896">
    <property type="entry name" value="BTN3A2-like_Ig-C"/>
</dbReference>
<dbReference type="InParanoid" id="A0A665U7L2"/>
<evidence type="ECO:0000256" key="3">
    <source>
        <dbReference type="ARBA" id="ARBA00023319"/>
    </source>
</evidence>
<keyword evidence="2" id="KW-0472">Membrane</keyword>
<dbReference type="SMART" id="SM00406">
    <property type="entry name" value="IGv"/>
    <property type="match status" value="2"/>
</dbReference>
<keyword evidence="7" id="KW-1185">Reference proteome</keyword>
<proteinExistence type="predicted"/>
<comment type="subcellular location">
    <subcellularLocation>
        <location evidence="1">Membrane</location>
    </subcellularLocation>
</comment>
<dbReference type="InterPro" id="IPR007110">
    <property type="entry name" value="Ig-like_dom"/>
</dbReference>
<dbReference type="InterPro" id="IPR036179">
    <property type="entry name" value="Ig-like_dom_sf"/>
</dbReference>
<dbReference type="PROSITE" id="PS50835">
    <property type="entry name" value="IG_LIKE"/>
    <property type="match status" value="2"/>
</dbReference>
<protein>
    <recommendedName>
        <fullName evidence="5">Ig-like domain-containing protein</fullName>
    </recommendedName>
</protein>
<evidence type="ECO:0000256" key="1">
    <source>
        <dbReference type="ARBA" id="ARBA00004370"/>
    </source>
</evidence>
<feature type="region of interest" description="Disordered" evidence="4">
    <location>
        <begin position="357"/>
        <end position="386"/>
    </location>
</feature>
<reference evidence="6" key="1">
    <citation type="submission" date="2021-04" db="EMBL/GenBank/DDBJ databases">
        <authorList>
            <consortium name="Wellcome Sanger Institute Data Sharing"/>
        </authorList>
    </citation>
    <scope>NUCLEOTIDE SEQUENCE [LARGE SCALE GENOMIC DNA]</scope>
</reference>
<evidence type="ECO:0000256" key="4">
    <source>
        <dbReference type="SAM" id="MobiDB-lite"/>
    </source>
</evidence>
<evidence type="ECO:0000313" key="6">
    <source>
        <dbReference type="Ensembl" id="ENSENLP00000015320.1"/>
    </source>
</evidence>
<dbReference type="InterPro" id="IPR050504">
    <property type="entry name" value="IgSF_BTN/MOG"/>
</dbReference>
<dbReference type="Pfam" id="PF07686">
    <property type="entry name" value="V-set"/>
    <property type="match status" value="1"/>
</dbReference>
<dbReference type="OMA" id="IYWNQRE"/>
<accession>A0A665U7L2</accession>
<dbReference type="AlphaFoldDB" id="A0A665U7L2"/>
<evidence type="ECO:0000259" key="5">
    <source>
        <dbReference type="PROSITE" id="PS50835"/>
    </source>
</evidence>
<dbReference type="GO" id="GO:0005102">
    <property type="term" value="F:signaling receptor binding"/>
    <property type="evidence" value="ECO:0007669"/>
    <property type="project" value="TreeGrafter"/>
</dbReference>
<reference evidence="6" key="3">
    <citation type="submission" date="2025-09" db="UniProtKB">
        <authorList>
            <consortium name="Ensembl"/>
        </authorList>
    </citation>
    <scope>IDENTIFICATION</scope>
</reference>
<dbReference type="InterPro" id="IPR013106">
    <property type="entry name" value="Ig_V-set"/>
</dbReference>
<dbReference type="GO" id="GO:0050852">
    <property type="term" value="P:T cell receptor signaling pathway"/>
    <property type="evidence" value="ECO:0007669"/>
    <property type="project" value="TreeGrafter"/>
</dbReference>
<dbReference type="SMART" id="SM00409">
    <property type="entry name" value="IG"/>
    <property type="match status" value="2"/>
</dbReference>
<feature type="domain" description="Ig-like" evidence="5">
    <location>
        <begin position="142"/>
        <end position="235"/>
    </location>
</feature>
<dbReference type="GO" id="GO:0001817">
    <property type="term" value="P:regulation of cytokine production"/>
    <property type="evidence" value="ECO:0007669"/>
    <property type="project" value="TreeGrafter"/>
</dbReference>
<dbReference type="PANTHER" id="PTHR24100:SF151">
    <property type="entry name" value="ICOS LIGAND"/>
    <property type="match status" value="1"/>
</dbReference>
<dbReference type="Ensembl" id="ENSENLT00000015919.1">
    <property type="protein sequence ID" value="ENSENLP00000015320.1"/>
    <property type="gene ID" value="ENSENLG00000007138.1"/>
</dbReference>
<feature type="domain" description="Ig-like" evidence="5">
    <location>
        <begin position="28"/>
        <end position="135"/>
    </location>
</feature>
<dbReference type="InterPro" id="IPR013783">
    <property type="entry name" value="Ig-like_fold"/>
</dbReference>
<dbReference type="Pfam" id="PF22705">
    <property type="entry name" value="C2-set_3"/>
    <property type="match status" value="1"/>
</dbReference>
<organism evidence="6 7">
    <name type="scientific">Echeneis naucrates</name>
    <name type="common">Live sharksucker</name>
    <dbReference type="NCBI Taxonomy" id="173247"/>
    <lineage>
        <taxon>Eukaryota</taxon>
        <taxon>Metazoa</taxon>
        <taxon>Chordata</taxon>
        <taxon>Craniata</taxon>
        <taxon>Vertebrata</taxon>
        <taxon>Euteleostomi</taxon>
        <taxon>Actinopterygii</taxon>
        <taxon>Neopterygii</taxon>
        <taxon>Teleostei</taxon>
        <taxon>Neoteleostei</taxon>
        <taxon>Acanthomorphata</taxon>
        <taxon>Carangaria</taxon>
        <taxon>Carangiformes</taxon>
        <taxon>Echeneidae</taxon>
        <taxon>Echeneis</taxon>
    </lineage>
</organism>
<dbReference type="SUPFAM" id="SSF48726">
    <property type="entry name" value="Immunoglobulin"/>
    <property type="match status" value="3"/>
</dbReference>
<dbReference type="Proteomes" id="UP000472264">
    <property type="component" value="Chromosome 5"/>
</dbReference>
<keyword evidence="3" id="KW-0393">Immunoglobulin domain</keyword>
<name>A0A665U7L2_ECHNA</name>
<reference evidence="6" key="2">
    <citation type="submission" date="2025-08" db="UniProtKB">
        <authorList>
            <consortium name="Ensembl"/>
        </authorList>
    </citation>
    <scope>IDENTIFICATION</scope>
</reference>